<dbReference type="Proteomes" id="UP001244552">
    <property type="component" value="Unassembled WGS sequence"/>
</dbReference>
<proteinExistence type="predicted"/>
<keyword evidence="2" id="KW-1185">Reference proteome</keyword>
<organism evidence="1 2">
    <name type="scientific">Azospirillum picis</name>
    <dbReference type="NCBI Taxonomy" id="488438"/>
    <lineage>
        <taxon>Bacteria</taxon>
        <taxon>Pseudomonadati</taxon>
        <taxon>Pseudomonadota</taxon>
        <taxon>Alphaproteobacteria</taxon>
        <taxon>Rhodospirillales</taxon>
        <taxon>Azospirillaceae</taxon>
        <taxon>Azospirillum</taxon>
    </lineage>
</organism>
<dbReference type="RefSeq" id="WP_209990419.1">
    <property type="nucleotide sequence ID" value="NZ_JAGINO010000034.1"/>
</dbReference>
<gene>
    <name evidence="1" type="ORF">QO018_005820</name>
</gene>
<protein>
    <submittedName>
        <fullName evidence="1">Uncharacterized protein</fullName>
    </submittedName>
</protein>
<accession>A0ABU0MTV5</accession>
<comment type="caution">
    <text evidence="1">The sequence shown here is derived from an EMBL/GenBank/DDBJ whole genome shotgun (WGS) entry which is preliminary data.</text>
</comment>
<evidence type="ECO:0000313" key="2">
    <source>
        <dbReference type="Proteomes" id="UP001244552"/>
    </source>
</evidence>
<evidence type="ECO:0000313" key="1">
    <source>
        <dbReference type="EMBL" id="MDQ0536922.1"/>
    </source>
</evidence>
<dbReference type="EMBL" id="JAUSVU010000034">
    <property type="protein sequence ID" value="MDQ0536922.1"/>
    <property type="molecule type" value="Genomic_DNA"/>
</dbReference>
<reference evidence="1 2" key="1">
    <citation type="submission" date="2023-07" db="EMBL/GenBank/DDBJ databases">
        <title>Genomic Encyclopedia of Type Strains, Phase IV (KMG-IV): sequencing the most valuable type-strain genomes for metagenomic binning, comparative biology and taxonomic classification.</title>
        <authorList>
            <person name="Goeker M."/>
        </authorList>
    </citation>
    <scope>NUCLEOTIDE SEQUENCE [LARGE SCALE GENOMIC DNA]</scope>
    <source>
        <strain evidence="1 2">DSM 19922</strain>
    </source>
</reference>
<sequence>MPLRQEMETARFEAKAEDGTIHMVVEFTTFIQMVTFRGPAGWVPEGKLYRLENGDAVDALPDGGFRISACEGSIRPVEKPRR</sequence>
<name>A0ABU0MTV5_9PROT</name>